<evidence type="ECO:0000256" key="4">
    <source>
        <dbReference type="ARBA" id="ARBA00023136"/>
    </source>
</evidence>
<reference evidence="7" key="1">
    <citation type="submission" date="2022-08" db="EMBL/GenBank/DDBJ databases">
        <title>Novel Bdellovibrio Species Isolated from Svalbard: Designation Bdellovibrio svalbardensis.</title>
        <authorList>
            <person name="Mitchell R.J."/>
            <person name="Choi S.Y."/>
        </authorList>
    </citation>
    <scope>NUCLEOTIDE SEQUENCE</scope>
    <source>
        <strain evidence="7">PAP01</strain>
    </source>
</reference>
<dbReference type="EMBL" id="JANRMI010000003">
    <property type="protein sequence ID" value="MDG0816927.1"/>
    <property type="molecule type" value="Genomic_DNA"/>
</dbReference>
<dbReference type="Proteomes" id="UP001152321">
    <property type="component" value="Unassembled WGS sequence"/>
</dbReference>
<comment type="subcellular location">
    <subcellularLocation>
        <location evidence="1">Endomembrane system</location>
        <topology evidence="1">Multi-pass membrane protein</topology>
    </subcellularLocation>
</comment>
<dbReference type="InterPro" id="IPR052964">
    <property type="entry name" value="Sporulation_signal_mat"/>
</dbReference>
<dbReference type="PANTHER" id="PTHR39535">
    <property type="entry name" value="SPORULATION-DELAYING PROTEIN SDPB"/>
    <property type="match status" value="1"/>
</dbReference>
<feature type="transmembrane region" description="Helical" evidence="5">
    <location>
        <begin position="82"/>
        <end position="101"/>
    </location>
</feature>
<keyword evidence="8" id="KW-1185">Reference proteome</keyword>
<dbReference type="PANTHER" id="PTHR39535:SF2">
    <property type="entry name" value="HTTM DOMAIN-CONTAINING PROTEIN"/>
    <property type="match status" value="1"/>
</dbReference>
<evidence type="ECO:0000256" key="1">
    <source>
        <dbReference type="ARBA" id="ARBA00004127"/>
    </source>
</evidence>
<comment type="caution">
    <text evidence="7">The sequence shown here is derived from an EMBL/GenBank/DDBJ whole genome shotgun (WGS) entry which is preliminary data.</text>
</comment>
<evidence type="ECO:0000256" key="5">
    <source>
        <dbReference type="SAM" id="Phobius"/>
    </source>
</evidence>
<evidence type="ECO:0000313" key="8">
    <source>
        <dbReference type="Proteomes" id="UP001152321"/>
    </source>
</evidence>
<organism evidence="7 8">
    <name type="scientific">Bdellovibrio svalbardensis</name>
    <dbReference type="NCBI Taxonomy" id="2972972"/>
    <lineage>
        <taxon>Bacteria</taxon>
        <taxon>Pseudomonadati</taxon>
        <taxon>Bdellovibrionota</taxon>
        <taxon>Bdellovibrionia</taxon>
        <taxon>Bdellovibrionales</taxon>
        <taxon>Pseudobdellovibrionaceae</taxon>
        <taxon>Bdellovibrio</taxon>
    </lineage>
</organism>
<feature type="transmembrane region" description="Helical" evidence="5">
    <location>
        <begin position="20"/>
        <end position="41"/>
    </location>
</feature>
<evidence type="ECO:0000256" key="3">
    <source>
        <dbReference type="ARBA" id="ARBA00022989"/>
    </source>
</evidence>
<dbReference type="InterPro" id="IPR053934">
    <property type="entry name" value="HTTM_dom"/>
</dbReference>
<evidence type="ECO:0000313" key="7">
    <source>
        <dbReference type="EMBL" id="MDG0816927.1"/>
    </source>
</evidence>
<evidence type="ECO:0000256" key="2">
    <source>
        <dbReference type="ARBA" id="ARBA00022692"/>
    </source>
</evidence>
<keyword evidence="4 5" id="KW-0472">Membrane</keyword>
<sequence length="312" mass="35758">MKLKTLANLFDEFLFKAQPVYSVALLRIGMGCLLLLNWAMIYCDLDSLYGPDGIISLATAQNYGNQLRFSLFDYLPNTANTTLALAVIHLLAVLALTFGFWTKRSIFIAFVTLVSFHHRNGFIINSADSVLRIFLFFLLFTPCADAFSVDRWILRLRGLAPEVPLEKAPWALRLIQLQFCTIYIATVLFKLKGERWMDGTAVYVATRLDDFVRYELPLLNSMYFVKFLTWSTLLVELSMGTLVWIKEFRYWVLLGGVALHLGIEYTMSIPVFEWAMIVMMICMIDSRDLEAIIQKLKHKRDMALSSAHVTTT</sequence>
<feature type="transmembrane region" description="Helical" evidence="5">
    <location>
        <begin position="223"/>
        <end position="245"/>
    </location>
</feature>
<evidence type="ECO:0000259" key="6">
    <source>
        <dbReference type="SMART" id="SM00752"/>
    </source>
</evidence>
<keyword evidence="3 5" id="KW-1133">Transmembrane helix</keyword>
<dbReference type="InterPro" id="IPR011020">
    <property type="entry name" value="HTTM-like"/>
</dbReference>
<keyword evidence="2 5" id="KW-0812">Transmembrane</keyword>
<dbReference type="SMART" id="SM00752">
    <property type="entry name" value="HTTM"/>
    <property type="match status" value="1"/>
</dbReference>
<dbReference type="RefSeq" id="WP_277578404.1">
    <property type="nucleotide sequence ID" value="NZ_JANRMI010000003.1"/>
</dbReference>
<name>A0ABT6DJA7_9BACT</name>
<accession>A0ABT6DJA7</accession>
<feature type="transmembrane region" description="Helical" evidence="5">
    <location>
        <begin position="170"/>
        <end position="189"/>
    </location>
</feature>
<proteinExistence type="predicted"/>
<dbReference type="Pfam" id="PF05090">
    <property type="entry name" value="HTTM"/>
    <property type="match status" value="1"/>
</dbReference>
<feature type="domain" description="HTTM-like" evidence="6">
    <location>
        <begin position="15"/>
        <end position="288"/>
    </location>
</feature>
<protein>
    <submittedName>
        <fullName evidence="7">HTTM domain-containing protein</fullName>
    </submittedName>
</protein>
<gene>
    <name evidence="7" type="ORF">NWE73_11165</name>
</gene>